<keyword evidence="1" id="KW-0472">Membrane</keyword>
<organism evidence="2 3">
    <name type="scientific">Ehrlichia sennetsu (strain ATCC VR-367 / Miyayama)</name>
    <name type="common">Neorickettsia sennetsu</name>
    <dbReference type="NCBI Taxonomy" id="222891"/>
    <lineage>
        <taxon>Bacteria</taxon>
        <taxon>Pseudomonadati</taxon>
        <taxon>Pseudomonadota</taxon>
        <taxon>Alphaproteobacteria</taxon>
        <taxon>Rickettsiales</taxon>
        <taxon>Anaplasmataceae</taxon>
        <taxon>Ehrlichia</taxon>
    </lineage>
</organism>
<evidence type="ECO:0000313" key="2">
    <source>
        <dbReference type="EMBL" id="ABD45671.1"/>
    </source>
</evidence>
<keyword evidence="1" id="KW-1133">Transmembrane helix</keyword>
<evidence type="ECO:0000256" key="1">
    <source>
        <dbReference type="SAM" id="Phobius"/>
    </source>
</evidence>
<gene>
    <name evidence="2" type="ordered locus">NSE_0595</name>
</gene>
<dbReference type="STRING" id="222891.NSE_0595"/>
<dbReference type="AlphaFoldDB" id="Q2GDH1"/>
<dbReference type="KEGG" id="nse:NSE_0595"/>
<feature type="transmembrane region" description="Helical" evidence="1">
    <location>
        <begin position="30"/>
        <end position="47"/>
    </location>
</feature>
<protein>
    <submittedName>
        <fullName evidence="2">Uncharacterized protein</fullName>
    </submittedName>
</protein>
<dbReference type="EMBL" id="CP000237">
    <property type="protein sequence ID" value="ABD45671.1"/>
    <property type="molecule type" value="Genomic_DNA"/>
</dbReference>
<name>Q2GDH1_EHRS3</name>
<sequence length="53" mass="6112">MFHSSGFAFTATLSCCRCRGSFLFRDEAQLFFRTILAELFGVAYLFIEALRCF</sequence>
<keyword evidence="3" id="KW-1185">Reference proteome</keyword>
<dbReference type="HOGENOM" id="CLU_3063919_0_0_5"/>
<proteinExistence type="predicted"/>
<evidence type="ECO:0000313" key="3">
    <source>
        <dbReference type="Proteomes" id="UP000001942"/>
    </source>
</evidence>
<keyword evidence="1" id="KW-0812">Transmembrane</keyword>
<reference evidence="2 3" key="1">
    <citation type="journal article" date="2006" name="PLoS Genet.">
        <title>Comparative genomics of emerging human ehrlichiosis agents.</title>
        <authorList>
            <person name="Dunning Hotopp J.C."/>
            <person name="Lin M."/>
            <person name="Madupu R."/>
            <person name="Crabtree J."/>
            <person name="Angiuoli S.V."/>
            <person name="Eisen J.A."/>
            <person name="Seshadri R."/>
            <person name="Ren Q."/>
            <person name="Wu M."/>
            <person name="Utterback T.R."/>
            <person name="Smith S."/>
            <person name="Lewis M."/>
            <person name="Khouri H."/>
            <person name="Zhang C."/>
            <person name="Niu H."/>
            <person name="Lin Q."/>
            <person name="Ohashi N."/>
            <person name="Zhi N."/>
            <person name="Nelson W."/>
            <person name="Brinkac L.M."/>
            <person name="Dodson R.J."/>
            <person name="Rosovitz M.J."/>
            <person name="Sundaram J."/>
            <person name="Daugherty S.C."/>
            <person name="Davidsen T."/>
            <person name="Durkin A.S."/>
            <person name="Gwinn M."/>
            <person name="Haft D.H."/>
            <person name="Selengut J.D."/>
            <person name="Sullivan S.A."/>
            <person name="Zafar N."/>
            <person name="Zhou L."/>
            <person name="Benahmed F."/>
            <person name="Forberger H."/>
            <person name="Halpin R."/>
            <person name="Mulligan S."/>
            <person name="Robinson J."/>
            <person name="White O."/>
            <person name="Rikihisa Y."/>
            <person name="Tettelin H."/>
        </authorList>
    </citation>
    <scope>NUCLEOTIDE SEQUENCE [LARGE SCALE GENOMIC DNA]</scope>
    <source>
        <strain evidence="3">ATCC VR-367 / Miyayama</strain>
    </source>
</reference>
<dbReference type="Proteomes" id="UP000001942">
    <property type="component" value="Chromosome"/>
</dbReference>
<accession>Q2GDH1</accession>